<keyword evidence="3" id="KW-0346">Stress response</keyword>
<feature type="domain" description="J" evidence="2">
    <location>
        <begin position="5"/>
        <end position="79"/>
    </location>
</feature>
<dbReference type="Gene3D" id="1.10.287.110">
    <property type="entry name" value="DnaJ domain"/>
    <property type="match status" value="1"/>
</dbReference>
<dbReference type="CDD" id="cd06257">
    <property type="entry name" value="DnaJ"/>
    <property type="match status" value="1"/>
</dbReference>
<evidence type="ECO:0000313" key="4">
    <source>
        <dbReference type="Proteomes" id="UP000002601"/>
    </source>
</evidence>
<dbReference type="RefSeq" id="WP_015851191.1">
    <property type="nucleotide sequence ID" value="NC_012881.1"/>
</dbReference>
<proteinExistence type="predicted"/>
<dbReference type="PRINTS" id="PR00625">
    <property type="entry name" value="JDOMAIN"/>
</dbReference>
<evidence type="ECO:0000256" key="1">
    <source>
        <dbReference type="SAM" id="MobiDB-lite"/>
    </source>
</evidence>
<dbReference type="OrthoDB" id="9779622at2"/>
<dbReference type="GO" id="GO:0051087">
    <property type="term" value="F:protein-folding chaperone binding"/>
    <property type="evidence" value="ECO:0007669"/>
    <property type="project" value="TreeGrafter"/>
</dbReference>
<evidence type="ECO:0000313" key="3">
    <source>
        <dbReference type="EMBL" id="ACS79373.1"/>
    </source>
</evidence>
<feature type="compositionally biased region" description="Polar residues" evidence="1">
    <location>
        <begin position="99"/>
        <end position="119"/>
    </location>
</feature>
<dbReference type="InterPro" id="IPR001623">
    <property type="entry name" value="DnaJ_domain"/>
</dbReference>
<dbReference type="PANTHER" id="PTHR43948:SF10">
    <property type="entry name" value="MRJ, ISOFORM E"/>
    <property type="match status" value="1"/>
</dbReference>
<sequence length="269" mass="30185">MNTRQAQSILKVGPNASEEDIKRSFRKLAFSMHPDLNPSPDAAKKFRELNEAYVFLKNVAGNTGAGKTSAEKRSYTSQKSNFKSQSDRKTAREGASAYRAQQSKAKSEARSNGTSSAQQSRYFFQKEEDVLKDILNDPFARQVFEDIYSQISKDKPFRKPSAPIKERKLNVNWGDKSTSVDVSSGLGSGIKGWFKGQLDDEQTVYFPASALHPGRTVRITLQQGIRKKSKTLEITLPRDFVIGRPIRLKGQGRKLGPFKGDLYLRIMAK</sequence>
<feature type="region of interest" description="Disordered" evidence="1">
    <location>
        <begin position="64"/>
        <end position="119"/>
    </location>
</feature>
<organism evidence="3 4">
    <name type="scientific">Maridesulfovibrio salexigens (strain ATCC 14822 / DSM 2638 / NCIMB 8403 / VKM B-1763)</name>
    <name type="common">Desulfovibrio salexigens</name>
    <dbReference type="NCBI Taxonomy" id="526222"/>
    <lineage>
        <taxon>Bacteria</taxon>
        <taxon>Pseudomonadati</taxon>
        <taxon>Thermodesulfobacteriota</taxon>
        <taxon>Desulfovibrionia</taxon>
        <taxon>Desulfovibrionales</taxon>
        <taxon>Desulfovibrionaceae</taxon>
        <taxon>Maridesulfovibrio</taxon>
    </lineage>
</organism>
<dbReference type="GO" id="GO:0005737">
    <property type="term" value="C:cytoplasm"/>
    <property type="evidence" value="ECO:0007669"/>
    <property type="project" value="TreeGrafter"/>
</dbReference>
<accession>C6C1X7</accession>
<dbReference type="PROSITE" id="PS50076">
    <property type="entry name" value="DNAJ_2"/>
    <property type="match status" value="1"/>
</dbReference>
<name>C6C1X7_MARSD</name>
<gene>
    <name evidence="3" type="ordered locus">Desal_1311</name>
</gene>
<dbReference type="KEGG" id="dsa:Desal_1311"/>
<dbReference type="Proteomes" id="UP000002601">
    <property type="component" value="Chromosome"/>
</dbReference>
<dbReference type="InterPro" id="IPR036869">
    <property type="entry name" value="J_dom_sf"/>
</dbReference>
<dbReference type="SMART" id="SM00271">
    <property type="entry name" value="DnaJ"/>
    <property type="match status" value="1"/>
</dbReference>
<dbReference type="STRING" id="526222.Desal_1311"/>
<dbReference type="SUPFAM" id="SSF46565">
    <property type="entry name" value="Chaperone J-domain"/>
    <property type="match status" value="1"/>
</dbReference>
<dbReference type="PANTHER" id="PTHR43948">
    <property type="entry name" value="DNAJ HOMOLOG SUBFAMILY B"/>
    <property type="match status" value="1"/>
</dbReference>
<evidence type="ECO:0000259" key="2">
    <source>
        <dbReference type="PROSITE" id="PS50076"/>
    </source>
</evidence>
<dbReference type="eggNOG" id="COG0484">
    <property type="taxonomic scope" value="Bacteria"/>
</dbReference>
<dbReference type="Pfam" id="PF00226">
    <property type="entry name" value="DnaJ"/>
    <property type="match status" value="1"/>
</dbReference>
<dbReference type="HOGENOM" id="CLU_1018345_0_0_7"/>
<protein>
    <submittedName>
        <fullName evidence="3">Heat shock protein DnaJ domain protein</fullName>
    </submittedName>
</protein>
<keyword evidence="4" id="KW-1185">Reference proteome</keyword>
<dbReference type="AlphaFoldDB" id="C6C1X7"/>
<reference evidence="3 4" key="1">
    <citation type="submission" date="2009-06" db="EMBL/GenBank/DDBJ databases">
        <title>Complete sequence of Desulfovibrio salexigens DSM 2638.</title>
        <authorList>
            <consortium name="US DOE Joint Genome Institute"/>
            <person name="Lucas S."/>
            <person name="Copeland A."/>
            <person name="Lapidus A."/>
            <person name="Glavina del Rio T."/>
            <person name="Tice H."/>
            <person name="Bruce D."/>
            <person name="Goodwin L."/>
            <person name="Pitluck S."/>
            <person name="Munk A.C."/>
            <person name="Brettin T."/>
            <person name="Detter J.C."/>
            <person name="Han C."/>
            <person name="Tapia R."/>
            <person name="Larimer F."/>
            <person name="Land M."/>
            <person name="Hauser L."/>
            <person name="Kyrpides N."/>
            <person name="Anderson I."/>
            <person name="Wall J.D."/>
            <person name="Arkin A.P."/>
            <person name="Dehal P."/>
            <person name="Chivian D."/>
            <person name="Giles B."/>
            <person name="Hazen T.C."/>
        </authorList>
    </citation>
    <scope>NUCLEOTIDE SEQUENCE [LARGE SCALE GENOMIC DNA]</scope>
    <source>
        <strain evidence="4">ATCC 14822 / DSM 2638 / NCIMB 8403 / VKM B-1763</strain>
    </source>
</reference>
<feature type="compositionally biased region" description="Polar residues" evidence="1">
    <location>
        <begin position="75"/>
        <end position="84"/>
    </location>
</feature>
<dbReference type="GO" id="GO:0044183">
    <property type="term" value="F:protein folding chaperone"/>
    <property type="evidence" value="ECO:0007669"/>
    <property type="project" value="TreeGrafter"/>
</dbReference>
<dbReference type="EMBL" id="CP001649">
    <property type="protein sequence ID" value="ACS79373.1"/>
    <property type="molecule type" value="Genomic_DNA"/>
</dbReference>
<dbReference type="GO" id="GO:0051082">
    <property type="term" value="F:unfolded protein binding"/>
    <property type="evidence" value="ECO:0007669"/>
    <property type="project" value="TreeGrafter"/>
</dbReference>